<dbReference type="Proteomes" id="UP000000600">
    <property type="component" value="Unassembled WGS sequence"/>
</dbReference>
<dbReference type="STRING" id="5888.A0D9N6"/>
<dbReference type="OrthoDB" id="310702at2759"/>
<dbReference type="EMBL" id="CT868341">
    <property type="protein sequence ID" value="CAK79753.1"/>
    <property type="molecule type" value="Genomic_DNA"/>
</dbReference>
<dbReference type="InParanoid" id="A0D9N6"/>
<keyword evidence="2" id="KW-1185">Reference proteome</keyword>
<reference evidence="1 2" key="1">
    <citation type="journal article" date="2006" name="Nature">
        <title>Global trends of whole-genome duplications revealed by the ciliate Paramecium tetraurelia.</title>
        <authorList>
            <consortium name="Genoscope"/>
            <person name="Aury J.-M."/>
            <person name="Jaillon O."/>
            <person name="Duret L."/>
            <person name="Noel B."/>
            <person name="Jubin C."/>
            <person name="Porcel B.M."/>
            <person name="Segurens B."/>
            <person name="Daubin V."/>
            <person name="Anthouard V."/>
            <person name="Aiach N."/>
            <person name="Arnaiz O."/>
            <person name="Billaut A."/>
            <person name="Beisson J."/>
            <person name="Blanc I."/>
            <person name="Bouhouche K."/>
            <person name="Camara F."/>
            <person name="Duharcourt S."/>
            <person name="Guigo R."/>
            <person name="Gogendeau D."/>
            <person name="Katinka M."/>
            <person name="Keller A.-M."/>
            <person name="Kissmehl R."/>
            <person name="Klotz C."/>
            <person name="Koll F."/>
            <person name="Le Moue A."/>
            <person name="Lepere C."/>
            <person name="Malinsky S."/>
            <person name="Nowacki M."/>
            <person name="Nowak J.K."/>
            <person name="Plattner H."/>
            <person name="Poulain J."/>
            <person name="Ruiz F."/>
            <person name="Serrano V."/>
            <person name="Zagulski M."/>
            <person name="Dessen P."/>
            <person name="Betermier M."/>
            <person name="Weissenbach J."/>
            <person name="Scarpelli C."/>
            <person name="Schachter V."/>
            <person name="Sperling L."/>
            <person name="Meyer E."/>
            <person name="Cohen J."/>
            <person name="Wincker P."/>
        </authorList>
    </citation>
    <scope>NUCLEOTIDE SEQUENCE [LARGE SCALE GENOMIC DNA]</scope>
    <source>
        <strain evidence="1 2">Stock d4-2</strain>
    </source>
</reference>
<gene>
    <name evidence="1" type="ORF">GSPATT00014684001</name>
</gene>
<dbReference type="Gene3D" id="3.40.50.300">
    <property type="entry name" value="P-loop containing nucleotide triphosphate hydrolases"/>
    <property type="match status" value="1"/>
</dbReference>
<name>A0D9N6_PARTE</name>
<dbReference type="InterPro" id="IPR027417">
    <property type="entry name" value="P-loop_NTPase"/>
</dbReference>
<dbReference type="GeneID" id="5032935"/>
<dbReference type="AlphaFoldDB" id="A0D9N6"/>
<dbReference type="KEGG" id="ptm:GSPATT00014684001"/>
<organism evidence="1 2">
    <name type="scientific">Paramecium tetraurelia</name>
    <dbReference type="NCBI Taxonomy" id="5888"/>
    <lineage>
        <taxon>Eukaryota</taxon>
        <taxon>Sar</taxon>
        <taxon>Alveolata</taxon>
        <taxon>Ciliophora</taxon>
        <taxon>Intramacronucleata</taxon>
        <taxon>Oligohymenophorea</taxon>
        <taxon>Peniculida</taxon>
        <taxon>Parameciidae</taxon>
        <taxon>Paramecium</taxon>
    </lineage>
</organism>
<proteinExistence type="predicted"/>
<evidence type="ECO:0000313" key="1">
    <source>
        <dbReference type="EMBL" id="CAK79753.1"/>
    </source>
</evidence>
<sequence length="436" mass="52273">MNCQLKRTCCLDCIEKHNEHKYDLKTFKQITQWKKNTTQNYDIYQKKISQIVEIMVQAEKYLTSLGEDLEKPFEEIMNDELQKQVHNLFRIQHLQQPFNQLISNLETLMEPISQIFSIVEASSLEKSIKGQPILNDSNYKFQTIGSEQQIQEEKQLEFRQNEGKQKTKQLKTQIYLDLIEKTTRIRRDNDLDIHQYPKYYRSSFENLDDYKTIILIGTQNSQKQNLINLFVNYYYDVEFSDQYRFEIIDDIDITKMKQNDEYEQTKVYYITPLNGKSGLRIIYTPDYSDDLNYDDQNRFDRIYDIIFNSASLNQNILIGFVIPQQVQLGSFFMLESILSKFSNILIKNIVFLFPDCADDYPKQKQILQSQTETINGIFSPVFKMIPKMKHFWFLKFNTKVLYLENKTQENKCLWEMELFRKQIQLQQTIRDEEQVQ</sequence>
<evidence type="ECO:0008006" key="3">
    <source>
        <dbReference type="Google" id="ProtNLM"/>
    </source>
</evidence>
<accession>A0D9N6</accession>
<dbReference type="HOGENOM" id="CLU_629247_0_0_1"/>
<evidence type="ECO:0000313" key="2">
    <source>
        <dbReference type="Proteomes" id="UP000000600"/>
    </source>
</evidence>
<protein>
    <recommendedName>
        <fullName evidence="3">G domain-containing protein</fullName>
    </recommendedName>
</protein>
<dbReference type="RefSeq" id="XP_001447150.1">
    <property type="nucleotide sequence ID" value="XM_001447113.1"/>
</dbReference>
<dbReference type="OMA" id="LWEMELF"/>